<dbReference type="PANTHER" id="PTHR24421:SF59">
    <property type="entry name" value="OXYGEN SENSOR HISTIDINE KINASE NREB"/>
    <property type="match status" value="1"/>
</dbReference>
<dbReference type="CDD" id="cd16917">
    <property type="entry name" value="HATPase_UhpB-NarQ-NarX-like"/>
    <property type="match status" value="1"/>
</dbReference>
<dbReference type="GO" id="GO:0046983">
    <property type="term" value="F:protein dimerization activity"/>
    <property type="evidence" value="ECO:0007669"/>
    <property type="project" value="InterPro"/>
</dbReference>
<evidence type="ECO:0000256" key="1">
    <source>
        <dbReference type="ARBA" id="ARBA00022679"/>
    </source>
</evidence>
<dbReference type="InterPro" id="IPR011712">
    <property type="entry name" value="Sig_transdc_His_kin_sub3_dim/P"/>
</dbReference>
<dbReference type="GO" id="GO:0000155">
    <property type="term" value="F:phosphorelay sensor kinase activity"/>
    <property type="evidence" value="ECO:0007669"/>
    <property type="project" value="InterPro"/>
</dbReference>
<dbReference type="Pfam" id="PF02518">
    <property type="entry name" value="HATPase_c"/>
    <property type="match status" value="1"/>
</dbReference>
<dbReference type="Pfam" id="PF13426">
    <property type="entry name" value="PAS_9"/>
    <property type="match status" value="1"/>
</dbReference>
<dbReference type="Pfam" id="PF07730">
    <property type="entry name" value="HisKA_3"/>
    <property type="match status" value="1"/>
</dbReference>
<protein>
    <submittedName>
        <fullName evidence="6">Uncharacterized protein</fullName>
    </submittedName>
</protein>
<dbReference type="SUPFAM" id="SSF55785">
    <property type="entry name" value="PYP-like sensor domain (PAS domain)"/>
    <property type="match status" value="2"/>
</dbReference>
<dbReference type="PROSITE" id="PS50112">
    <property type="entry name" value="PAS"/>
    <property type="match status" value="1"/>
</dbReference>
<dbReference type="InterPro" id="IPR035965">
    <property type="entry name" value="PAS-like_dom_sf"/>
</dbReference>
<dbReference type="Gene3D" id="3.30.450.20">
    <property type="entry name" value="PAS domain"/>
    <property type="match status" value="2"/>
</dbReference>
<dbReference type="InterPro" id="IPR003594">
    <property type="entry name" value="HATPase_dom"/>
</dbReference>
<organism evidence="6 7">
    <name type="scientific">Sulfuriferula nivalis</name>
    <dbReference type="NCBI Taxonomy" id="2675298"/>
    <lineage>
        <taxon>Bacteria</taxon>
        <taxon>Pseudomonadati</taxon>
        <taxon>Pseudomonadota</taxon>
        <taxon>Betaproteobacteria</taxon>
        <taxon>Nitrosomonadales</taxon>
        <taxon>Sulfuricellaceae</taxon>
        <taxon>Sulfuriferula</taxon>
    </lineage>
</organism>
<keyword evidence="7" id="KW-1185">Reference proteome</keyword>
<dbReference type="InterPro" id="IPR005467">
    <property type="entry name" value="His_kinase_dom"/>
</dbReference>
<dbReference type="Proteomes" id="UP000463939">
    <property type="component" value="Chromosome"/>
</dbReference>
<dbReference type="InterPro" id="IPR000014">
    <property type="entry name" value="PAS"/>
</dbReference>
<keyword evidence="2" id="KW-0418">Kinase</keyword>
<evidence type="ECO:0000256" key="2">
    <source>
        <dbReference type="ARBA" id="ARBA00022777"/>
    </source>
</evidence>
<evidence type="ECO:0000259" key="5">
    <source>
        <dbReference type="PROSITE" id="PS50112"/>
    </source>
</evidence>
<keyword evidence="3" id="KW-0902">Two-component regulatory system</keyword>
<evidence type="ECO:0000259" key="4">
    <source>
        <dbReference type="PROSITE" id="PS50109"/>
    </source>
</evidence>
<reference evidence="7" key="1">
    <citation type="submission" date="2019-11" db="EMBL/GenBank/DDBJ databases">
        <title>Isolation and characterization of a novel species in the genus Sulfuriferula.</title>
        <authorList>
            <person name="Mochizuki J."/>
            <person name="Kojima H."/>
            <person name="Fukui M."/>
        </authorList>
    </citation>
    <scope>NUCLEOTIDE SEQUENCE [LARGE SCALE GENOMIC DNA]</scope>
    <source>
        <strain evidence="7">SGTM</strain>
    </source>
</reference>
<keyword evidence="1" id="KW-0808">Transferase</keyword>
<dbReference type="InterPro" id="IPR013655">
    <property type="entry name" value="PAS_fold_3"/>
</dbReference>
<dbReference type="PROSITE" id="PS50109">
    <property type="entry name" value="HIS_KIN"/>
    <property type="match status" value="1"/>
</dbReference>
<dbReference type="SUPFAM" id="SSF55874">
    <property type="entry name" value="ATPase domain of HSP90 chaperone/DNA topoisomerase II/histidine kinase"/>
    <property type="match status" value="1"/>
</dbReference>
<dbReference type="GO" id="GO:0016020">
    <property type="term" value="C:membrane"/>
    <property type="evidence" value="ECO:0007669"/>
    <property type="project" value="InterPro"/>
</dbReference>
<evidence type="ECO:0000313" key="7">
    <source>
        <dbReference type="Proteomes" id="UP000463939"/>
    </source>
</evidence>
<sequence>MLPFNQETIDVAWLLTVLNGSFSEIYFIDCATKKIAHANESALTNLQYSLNELTQKTQFDISPTLTPEVLDELLANICNHTQQSVSIETTNLRRDGSTYPIAFRLFRSPDPAHSYIAIGSDLSQQQTNAAALQLSESRFQEIIANIPSLVFQLLRRPDNSVAFPYVSDRCADLLGIVSNALIHDANLFVDLIVPDDRATYWDTMQQSASSMHTWNWKGQVWIEAWQDIKWIAIRATPTLQKDGSTLWNGVITNVTQTKHEEMEVKQTQAQLAELSSHTERIKEQERTRIAREVHDELGGNLTAIKMAVTLVKRRLATDDSCLEKINYIDMLADRTIESVRRIASDLRPSILDLGLVAAIEWQTREFERQMGITCEFITSDDDIALNSDQATALFRVFQEALTNISKHANATLVHVHLKKQKADITLEIDDNGKGMEQADRLKLKSFGIRGMMERVNSLGGQLSITSSTETGTNILINIPLTHE</sequence>
<dbReference type="SMART" id="SM00387">
    <property type="entry name" value="HATPase_c"/>
    <property type="match status" value="1"/>
</dbReference>
<dbReference type="PANTHER" id="PTHR24421">
    <property type="entry name" value="NITRATE/NITRITE SENSOR PROTEIN NARX-RELATED"/>
    <property type="match status" value="1"/>
</dbReference>
<evidence type="ECO:0000313" key="6">
    <source>
        <dbReference type="EMBL" id="BBP00875.1"/>
    </source>
</evidence>
<dbReference type="InterPro" id="IPR050482">
    <property type="entry name" value="Sensor_HK_TwoCompSys"/>
</dbReference>
<feature type="domain" description="PAS" evidence="5">
    <location>
        <begin position="135"/>
        <end position="211"/>
    </location>
</feature>
<name>A0A809RH40_9PROT</name>
<gene>
    <name evidence="6" type="ORF">SFSGTM_15830</name>
</gene>
<dbReference type="SMART" id="SM00091">
    <property type="entry name" value="PAS"/>
    <property type="match status" value="2"/>
</dbReference>
<proteinExistence type="predicted"/>
<dbReference type="AlphaFoldDB" id="A0A809RH40"/>
<dbReference type="Pfam" id="PF08447">
    <property type="entry name" value="PAS_3"/>
    <property type="match status" value="1"/>
</dbReference>
<dbReference type="EMBL" id="AP021881">
    <property type="protein sequence ID" value="BBP00875.1"/>
    <property type="molecule type" value="Genomic_DNA"/>
</dbReference>
<evidence type="ECO:0000256" key="3">
    <source>
        <dbReference type="ARBA" id="ARBA00023012"/>
    </source>
</evidence>
<dbReference type="Gene3D" id="3.30.565.10">
    <property type="entry name" value="Histidine kinase-like ATPase, C-terminal domain"/>
    <property type="match status" value="1"/>
</dbReference>
<dbReference type="RefSeq" id="WP_162084724.1">
    <property type="nucleotide sequence ID" value="NZ_AP021881.1"/>
</dbReference>
<feature type="domain" description="Histidine kinase" evidence="4">
    <location>
        <begin position="292"/>
        <end position="482"/>
    </location>
</feature>
<dbReference type="KEGG" id="sniv:SFSGTM_15830"/>
<accession>A0A809RH40</accession>
<dbReference type="Gene3D" id="1.20.5.1930">
    <property type="match status" value="1"/>
</dbReference>
<dbReference type="InterPro" id="IPR036890">
    <property type="entry name" value="HATPase_C_sf"/>
</dbReference>